<dbReference type="AlphaFoldDB" id="A0AAN6HCQ7"/>
<dbReference type="PANTHER" id="PTHR38703:SF1">
    <property type="entry name" value="ALLERGEN"/>
    <property type="match status" value="1"/>
</dbReference>
<feature type="compositionally biased region" description="Polar residues" evidence="1">
    <location>
        <begin position="216"/>
        <end position="225"/>
    </location>
</feature>
<gene>
    <name evidence="2" type="ORF">LTR91_018585</name>
</gene>
<feature type="compositionally biased region" description="Basic and acidic residues" evidence="1">
    <location>
        <begin position="1"/>
        <end position="27"/>
    </location>
</feature>
<proteinExistence type="predicted"/>
<evidence type="ECO:0000313" key="2">
    <source>
        <dbReference type="EMBL" id="KAK0964200.1"/>
    </source>
</evidence>
<organism evidence="2 3">
    <name type="scientific">Friedmanniomyces endolithicus</name>
    <dbReference type="NCBI Taxonomy" id="329885"/>
    <lineage>
        <taxon>Eukaryota</taxon>
        <taxon>Fungi</taxon>
        <taxon>Dikarya</taxon>
        <taxon>Ascomycota</taxon>
        <taxon>Pezizomycotina</taxon>
        <taxon>Dothideomycetes</taxon>
        <taxon>Dothideomycetidae</taxon>
        <taxon>Mycosphaerellales</taxon>
        <taxon>Teratosphaeriaceae</taxon>
        <taxon>Friedmanniomyces</taxon>
    </lineage>
</organism>
<protein>
    <submittedName>
        <fullName evidence="2">Uncharacterized protein</fullName>
    </submittedName>
</protein>
<dbReference type="EMBL" id="JAUJLE010000263">
    <property type="protein sequence ID" value="KAK0964200.1"/>
    <property type="molecule type" value="Genomic_DNA"/>
</dbReference>
<dbReference type="Proteomes" id="UP001175353">
    <property type="component" value="Unassembled WGS sequence"/>
</dbReference>
<evidence type="ECO:0000313" key="3">
    <source>
        <dbReference type="Proteomes" id="UP001175353"/>
    </source>
</evidence>
<feature type="compositionally biased region" description="Basic and acidic residues" evidence="1">
    <location>
        <begin position="232"/>
        <end position="241"/>
    </location>
</feature>
<reference evidence="2" key="1">
    <citation type="submission" date="2023-06" db="EMBL/GenBank/DDBJ databases">
        <title>Black Yeasts Isolated from many extreme environments.</title>
        <authorList>
            <person name="Coleine C."/>
            <person name="Stajich J.E."/>
            <person name="Selbmann L."/>
        </authorList>
    </citation>
    <scope>NUCLEOTIDE SEQUENCE</scope>
    <source>
        <strain evidence="2">CCFEE 5200</strain>
    </source>
</reference>
<dbReference type="PANTHER" id="PTHR38703">
    <property type="entry name" value="CHROMOSOME 8, WHOLE GENOME SHOTGUN SEQUENCE"/>
    <property type="match status" value="1"/>
</dbReference>
<feature type="compositionally biased region" description="Basic and acidic residues" evidence="1">
    <location>
        <begin position="188"/>
        <end position="202"/>
    </location>
</feature>
<evidence type="ECO:0000256" key="1">
    <source>
        <dbReference type="SAM" id="MobiDB-lite"/>
    </source>
</evidence>
<keyword evidence="3" id="KW-1185">Reference proteome</keyword>
<accession>A0AAN6HCQ7</accession>
<name>A0AAN6HCQ7_9PEZI</name>
<sequence length="633" mass="69702">MTSRSPRDRLQKLFHKHESRDAKRDDTVSTPSPPPSSPSSSGLQQHVRKTSSHRSLRDLVHGKASNRHSKIESRRTSANVDDLLATAPTQLSPPRREPEAPPSIPVQPVTQPLFQPATQPEILPGILPGIHPVAEPSPVPAEQASMPPAAQLAAQRAMYPGQDLRLPNVPHQSDLSSDLQHLTLSDAAGREPYSEDVADRNIGKRKPLRNGVERPLSQQSYTPFNATPLLPHGDRHAEDVANRNTGQNRGLGGPSVSSYDTPSPLRVQKREPIDNQAGGIGSPITPVTSYGGRGLNHKANDNDLRRSSDVARSQSPNLQRVEPRTSTDSDRRRIKRTSLEKALPARPSDEFTADPEHDQVMRRDLGAAGAENRHPGHTKELADKAVDLTGIIDLSNTTDATLHEKWAPAVTHEKVIQNVHHIREERITREFHNHHVFHRILPITDIQVLPARHFVPIEGGYAEISATELPARTGVNAQWLLAELASKGLPRSQAPIVPDRFTARTFKGTEGDYKEYMAPEGFPRTEQTWVYPPTYYEYGAIETGQTYTFHMGSADPKDDGLRAKLPEGEVIGVTPLLARQREAEMGDMPAAMSGQRGQGRVESDMPPAPPPHRVFPADLVDASRAGPATKRWM</sequence>
<comment type="caution">
    <text evidence="2">The sequence shown here is derived from an EMBL/GenBank/DDBJ whole genome shotgun (WGS) entry which is preliminary data.</text>
</comment>
<feature type="compositionally biased region" description="Basic and acidic residues" evidence="1">
    <location>
        <begin position="298"/>
        <end position="309"/>
    </location>
</feature>
<feature type="region of interest" description="Disordered" evidence="1">
    <location>
        <begin position="590"/>
        <end position="616"/>
    </location>
</feature>
<feature type="compositionally biased region" description="Polar residues" evidence="1">
    <location>
        <begin position="108"/>
        <end position="118"/>
    </location>
</feature>
<feature type="region of interest" description="Disordered" evidence="1">
    <location>
        <begin position="185"/>
        <end position="357"/>
    </location>
</feature>
<feature type="region of interest" description="Disordered" evidence="1">
    <location>
        <begin position="1"/>
        <end position="119"/>
    </location>
</feature>
<feature type="compositionally biased region" description="Basic and acidic residues" evidence="1">
    <location>
        <begin position="321"/>
        <end position="331"/>
    </location>
</feature>